<dbReference type="Pfam" id="PF13649">
    <property type="entry name" value="Methyltransf_25"/>
    <property type="match status" value="1"/>
</dbReference>
<gene>
    <name evidence="4" type="ORF">HMPREF0291_10162</name>
</gene>
<dbReference type="STRING" id="585529.HMPREF0291_10162"/>
<keyword evidence="2" id="KW-0808">Transferase</keyword>
<proteinExistence type="predicted"/>
<protein>
    <submittedName>
        <fullName evidence="4">Methyltransferase domain protein</fullName>
    </submittedName>
</protein>
<organism evidence="4 5">
    <name type="scientific">Corynebacterium genitalium ATCC 33030</name>
    <dbReference type="NCBI Taxonomy" id="585529"/>
    <lineage>
        <taxon>Bacteria</taxon>
        <taxon>Bacillati</taxon>
        <taxon>Actinomycetota</taxon>
        <taxon>Actinomycetes</taxon>
        <taxon>Mycobacteriales</taxon>
        <taxon>Corynebacteriaceae</taxon>
        <taxon>Corynebacterium</taxon>
    </lineage>
</organism>
<dbReference type="GO" id="GO:0008168">
    <property type="term" value="F:methyltransferase activity"/>
    <property type="evidence" value="ECO:0007669"/>
    <property type="project" value="UniProtKB-KW"/>
</dbReference>
<name>D7WAM3_9CORY</name>
<evidence type="ECO:0000256" key="1">
    <source>
        <dbReference type="ARBA" id="ARBA00022603"/>
    </source>
</evidence>
<evidence type="ECO:0000313" key="5">
    <source>
        <dbReference type="Proteomes" id="UP000004208"/>
    </source>
</evidence>
<dbReference type="Gene3D" id="3.40.50.150">
    <property type="entry name" value="Vaccinia Virus protein VP39"/>
    <property type="match status" value="1"/>
</dbReference>
<feature type="domain" description="Methyltransferase" evidence="3">
    <location>
        <begin position="48"/>
        <end position="138"/>
    </location>
</feature>
<dbReference type="InterPro" id="IPR041698">
    <property type="entry name" value="Methyltransf_25"/>
</dbReference>
<dbReference type="CDD" id="cd02440">
    <property type="entry name" value="AdoMet_MTases"/>
    <property type="match status" value="1"/>
</dbReference>
<dbReference type="EMBL" id="ACLJ02000001">
    <property type="protein sequence ID" value="EFK54904.1"/>
    <property type="molecule type" value="Genomic_DNA"/>
</dbReference>
<evidence type="ECO:0000313" key="4">
    <source>
        <dbReference type="EMBL" id="EFK54904.1"/>
    </source>
</evidence>
<reference evidence="4" key="1">
    <citation type="submission" date="2010-06" db="EMBL/GenBank/DDBJ databases">
        <authorList>
            <person name="Muzny D."/>
            <person name="Qin X."/>
            <person name="Buhay C."/>
            <person name="Dugan-Rocha S."/>
            <person name="Ding Y."/>
            <person name="Chen G."/>
            <person name="Hawes A."/>
            <person name="Holder M."/>
            <person name="Jhangiani S."/>
            <person name="Johnson A."/>
            <person name="Khan Z."/>
            <person name="Li Z."/>
            <person name="Liu W."/>
            <person name="Liu X."/>
            <person name="Perez L."/>
            <person name="Shen H."/>
            <person name="Wang Q."/>
            <person name="Watt J."/>
            <person name="Xi L."/>
            <person name="Xin Y."/>
            <person name="Zhou J."/>
            <person name="Deng J."/>
            <person name="Jiang H."/>
            <person name="Liu Y."/>
            <person name="Qu J."/>
            <person name="Song X.-Z."/>
            <person name="Zhang L."/>
            <person name="Villasana D."/>
            <person name="Johnson A."/>
            <person name="Liu J."/>
            <person name="Liyanage D."/>
            <person name="Lorensuhewa L."/>
            <person name="Robinson T."/>
            <person name="Song A."/>
            <person name="Song B.-B."/>
            <person name="Dinh H."/>
            <person name="Thornton R."/>
            <person name="Coyle M."/>
            <person name="Francisco L."/>
            <person name="Jackson L."/>
            <person name="Javaid M."/>
            <person name="Korchina V."/>
            <person name="Kovar C."/>
            <person name="Mata R."/>
            <person name="Mathew T."/>
            <person name="Ngo R."/>
            <person name="Nguyen L."/>
            <person name="Nguyen N."/>
            <person name="Okwuonu G."/>
            <person name="Ongeri F."/>
            <person name="Pham C."/>
            <person name="Simmons D."/>
            <person name="Wilczek-Boney K."/>
            <person name="Hale W."/>
            <person name="Jakkamsetti A."/>
            <person name="Pham P."/>
            <person name="Ruth R."/>
            <person name="San Lucas F."/>
            <person name="Warren J."/>
            <person name="Zhang J."/>
            <person name="Zhao Z."/>
            <person name="Zhou C."/>
            <person name="Zhu D."/>
            <person name="Lee S."/>
            <person name="Bess C."/>
            <person name="Blankenburg K."/>
            <person name="Forbes L."/>
            <person name="Fu Q."/>
            <person name="Gubbala S."/>
            <person name="Hirani K."/>
            <person name="Jayaseelan J.C."/>
            <person name="Lara F."/>
            <person name="Munidasa M."/>
            <person name="Palculict T."/>
            <person name="Patil S."/>
            <person name="Pu L.-L."/>
            <person name="Saada N."/>
            <person name="Tang L."/>
            <person name="Weissenberger G."/>
            <person name="Zhu Y."/>
            <person name="Hemphill L."/>
            <person name="Shang Y."/>
            <person name="Youmans B."/>
            <person name="Ayvaz T."/>
            <person name="Ross M."/>
            <person name="Santibanez J."/>
            <person name="Aqrawi P."/>
            <person name="Gross S."/>
            <person name="Joshi V."/>
            <person name="Fowler G."/>
            <person name="Nazareth L."/>
            <person name="Reid J."/>
            <person name="Worley K."/>
            <person name="Petrosino J."/>
            <person name="Highlander S."/>
            <person name="Gibbs R."/>
        </authorList>
    </citation>
    <scope>NUCLEOTIDE SEQUENCE [LARGE SCALE GENOMIC DNA]</scope>
    <source>
        <strain evidence="4">ATCC 33030</strain>
    </source>
</reference>
<dbReference type="GO" id="GO:0032259">
    <property type="term" value="P:methylation"/>
    <property type="evidence" value="ECO:0007669"/>
    <property type="project" value="UniProtKB-KW"/>
</dbReference>
<evidence type="ECO:0000256" key="2">
    <source>
        <dbReference type="ARBA" id="ARBA00022679"/>
    </source>
</evidence>
<dbReference type="Proteomes" id="UP000004208">
    <property type="component" value="Unassembled WGS sequence"/>
</dbReference>
<dbReference type="InterPro" id="IPR029063">
    <property type="entry name" value="SAM-dependent_MTases_sf"/>
</dbReference>
<sequence>MDMTSRETQEAYSDVAGRYIDQLGSIDSVDEADRLFIAEGFKGVTNSILDVGCGPGHLTAYLNSLGHQAAGIDLVPQFVNHARRAYPGIEYSVIDIESFEGDVESAGGVLAWYSLIHMTPEDMLTTLETLSRILVPEGVLVYGGFLADSRKLFAHKVFPATAYSEDDITSLIEYAGFRVSRVETRPATAQKRAHIAVTAVRA</sequence>
<dbReference type="RefSeq" id="WP_005286455.1">
    <property type="nucleotide sequence ID" value="NZ_CM000961.1"/>
</dbReference>
<dbReference type="OrthoDB" id="9805171at2"/>
<dbReference type="PANTHER" id="PTHR43861:SF1">
    <property type="entry name" value="TRANS-ACONITATE 2-METHYLTRANSFERASE"/>
    <property type="match status" value="1"/>
</dbReference>
<dbReference type="SUPFAM" id="SSF53335">
    <property type="entry name" value="S-adenosyl-L-methionine-dependent methyltransferases"/>
    <property type="match status" value="1"/>
</dbReference>
<accession>D7WAM3</accession>
<dbReference type="eggNOG" id="COG2226">
    <property type="taxonomic scope" value="Bacteria"/>
</dbReference>
<comment type="caution">
    <text evidence="4">The sequence shown here is derived from an EMBL/GenBank/DDBJ whole genome shotgun (WGS) entry which is preliminary data.</text>
</comment>
<keyword evidence="5" id="KW-1185">Reference proteome</keyword>
<dbReference type="PANTHER" id="PTHR43861">
    <property type="entry name" value="TRANS-ACONITATE 2-METHYLTRANSFERASE-RELATED"/>
    <property type="match status" value="1"/>
</dbReference>
<evidence type="ECO:0000259" key="3">
    <source>
        <dbReference type="Pfam" id="PF13649"/>
    </source>
</evidence>
<dbReference type="AlphaFoldDB" id="D7WAM3"/>
<dbReference type="HOGENOM" id="CLU_060397_1_0_11"/>
<keyword evidence="1 4" id="KW-0489">Methyltransferase</keyword>